<sequence length="151" mass="15958">MPKNEFKMVGIDEETKKNLVAAALIAMERAYIPYSKFPVGAALLTEDGSIITGGNVENASYGGTICAERSAIVRAIAEGHRKFKGIVVATNSLKPASPCGICRQFLFEFGDFPVILISGKSDEITTTSVKDLLPGGFGPQSLADFAAEGNV</sequence>
<dbReference type="WBParaSite" id="PS1159_v2.g9531.t1">
    <property type="protein sequence ID" value="PS1159_v2.g9531.t1"/>
    <property type="gene ID" value="PS1159_v2.g9531"/>
</dbReference>
<protein>
    <submittedName>
        <fullName evidence="2">Cytidine deaminase</fullName>
    </submittedName>
</protein>
<proteinExistence type="predicted"/>
<name>A0AC35GWN9_9BILA</name>
<dbReference type="Proteomes" id="UP000887580">
    <property type="component" value="Unplaced"/>
</dbReference>
<reference evidence="2" key="1">
    <citation type="submission" date="2022-11" db="UniProtKB">
        <authorList>
            <consortium name="WormBaseParasite"/>
        </authorList>
    </citation>
    <scope>IDENTIFICATION</scope>
</reference>
<evidence type="ECO:0000313" key="2">
    <source>
        <dbReference type="WBParaSite" id="PS1159_v2.g9531.t1"/>
    </source>
</evidence>
<organism evidence="1 2">
    <name type="scientific">Panagrolaimus sp. PS1159</name>
    <dbReference type="NCBI Taxonomy" id="55785"/>
    <lineage>
        <taxon>Eukaryota</taxon>
        <taxon>Metazoa</taxon>
        <taxon>Ecdysozoa</taxon>
        <taxon>Nematoda</taxon>
        <taxon>Chromadorea</taxon>
        <taxon>Rhabditida</taxon>
        <taxon>Tylenchina</taxon>
        <taxon>Panagrolaimomorpha</taxon>
        <taxon>Panagrolaimoidea</taxon>
        <taxon>Panagrolaimidae</taxon>
        <taxon>Panagrolaimus</taxon>
    </lineage>
</organism>
<accession>A0AC35GWN9</accession>
<evidence type="ECO:0000313" key="1">
    <source>
        <dbReference type="Proteomes" id="UP000887580"/>
    </source>
</evidence>